<comment type="caution">
    <text evidence="2">The sequence shown here is derived from an EMBL/GenBank/DDBJ whole genome shotgun (WGS) entry which is preliminary data.</text>
</comment>
<feature type="domain" description="PIN" evidence="1">
    <location>
        <begin position="4"/>
        <end position="118"/>
    </location>
</feature>
<dbReference type="PANTHER" id="PTHR36173">
    <property type="entry name" value="RIBONUCLEASE VAPC16-RELATED"/>
    <property type="match status" value="1"/>
</dbReference>
<dbReference type="InterPro" id="IPR041705">
    <property type="entry name" value="PIN_Sll0205"/>
</dbReference>
<reference evidence="2 3" key="1">
    <citation type="submission" date="2019-12" db="EMBL/GenBank/DDBJ databases">
        <authorList>
            <person name="Huq M.A."/>
        </authorList>
    </citation>
    <scope>NUCLEOTIDE SEQUENCE [LARGE SCALE GENOMIC DNA]</scope>
    <source>
        <strain evidence="2 3">MAH-20</strain>
    </source>
</reference>
<dbReference type="AlphaFoldDB" id="A0A6I4J1X8"/>
<dbReference type="Proteomes" id="UP000441389">
    <property type="component" value="Unassembled WGS sequence"/>
</dbReference>
<keyword evidence="3" id="KW-1185">Reference proteome</keyword>
<dbReference type="Pfam" id="PF01850">
    <property type="entry name" value="PIN"/>
    <property type="match status" value="1"/>
</dbReference>
<evidence type="ECO:0000259" key="1">
    <source>
        <dbReference type="Pfam" id="PF01850"/>
    </source>
</evidence>
<evidence type="ECO:0000313" key="2">
    <source>
        <dbReference type="EMBL" id="MVO78609.1"/>
    </source>
</evidence>
<evidence type="ECO:0000313" key="3">
    <source>
        <dbReference type="Proteomes" id="UP000441389"/>
    </source>
</evidence>
<accession>A0A6I4J1X8</accession>
<gene>
    <name evidence="2" type="ORF">GON01_11790</name>
</gene>
<organism evidence="2 3">
    <name type="scientific">Sphingomonas horti</name>
    <dbReference type="NCBI Taxonomy" id="2682842"/>
    <lineage>
        <taxon>Bacteria</taxon>
        <taxon>Pseudomonadati</taxon>
        <taxon>Pseudomonadota</taxon>
        <taxon>Alphaproteobacteria</taxon>
        <taxon>Sphingomonadales</taxon>
        <taxon>Sphingomonadaceae</taxon>
        <taxon>Sphingomonas</taxon>
    </lineage>
</organism>
<protein>
    <submittedName>
        <fullName evidence="2">PIN domain-containing protein</fullName>
    </submittedName>
</protein>
<dbReference type="CDD" id="cd09872">
    <property type="entry name" value="PIN_Sll0205-like"/>
    <property type="match status" value="1"/>
</dbReference>
<dbReference type="InterPro" id="IPR052919">
    <property type="entry name" value="TA_system_RNase"/>
</dbReference>
<dbReference type="EMBL" id="WQMS01000014">
    <property type="protein sequence ID" value="MVO78609.1"/>
    <property type="molecule type" value="Genomic_DNA"/>
</dbReference>
<dbReference type="InterPro" id="IPR029060">
    <property type="entry name" value="PIN-like_dom_sf"/>
</dbReference>
<dbReference type="Gene3D" id="3.40.50.1010">
    <property type="entry name" value="5'-nuclease"/>
    <property type="match status" value="1"/>
</dbReference>
<proteinExistence type="predicted"/>
<name>A0A6I4J1X8_9SPHN</name>
<sequence length="126" mass="14226">MNLMLDTNAVLWWFEDNPRLGKARELIKSNTGGVAVSVVSLWECVIKSKTGKLQVAIERLERELADQGFERLSITRQHLARLEALVPMHRDPFDLMIIAQAQVEGYTIVTSDARFGDYPVPVIRCG</sequence>
<dbReference type="PANTHER" id="PTHR36173:SF2">
    <property type="entry name" value="RIBONUCLEASE VAPC16"/>
    <property type="match status" value="1"/>
</dbReference>
<dbReference type="SUPFAM" id="SSF88723">
    <property type="entry name" value="PIN domain-like"/>
    <property type="match status" value="1"/>
</dbReference>
<dbReference type="InterPro" id="IPR002716">
    <property type="entry name" value="PIN_dom"/>
</dbReference>